<dbReference type="InterPro" id="IPR014922">
    <property type="entry name" value="YdhG-like"/>
</dbReference>
<dbReference type="Pfam" id="PF08818">
    <property type="entry name" value="DUF1801"/>
    <property type="match status" value="1"/>
</dbReference>
<dbReference type="Gene3D" id="3.90.1150.200">
    <property type="match status" value="1"/>
</dbReference>
<dbReference type="AlphaFoldDB" id="A0AAW7YKD2"/>
<dbReference type="PIRSF" id="PIRSF021308">
    <property type="entry name" value="UCP021308"/>
    <property type="match status" value="1"/>
</dbReference>
<feature type="domain" description="YdhG-like" evidence="1">
    <location>
        <begin position="21"/>
        <end position="119"/>
    </location>
</feature>
<dbReference type="Proteomes" id="UP001170310">
    <property type="component" value="Unassembled WGS sequence"/>
</dbReference>
<protein>
    <submittedName>
        <fullName evidence="2">YdeI/OmpD-associated family protein</fullName>
    </submittedName>
</protein>
<organism evidence="2 3">
    <name type="scientific">Staphylococcus pasteuri_A</name>
    <dbReference type="NCBI Taxonomy" id="3062664"/>
    <lineage>
        <taxon>Bacteria</taxon>
        <taxon>Bacillati</taxon>
        <taxon>Bacillota</taxon>
        <taxon>Bacilli</taxon>
        <taxon>Bacillales</taxon>
        <taxon>Staphylococcaceae</taxon>
        <taxon>Staphylococcus</taxon>
    </lineage>
</organism>
<reference evidence="2" key="1">
    <citation type="submission" date="2023-07" db="EMBL/GenBank/DDBJ databases">
        <title>Genome content predicts the carbon catabolic preferences of heterotrophic bacteria.</title>
        <authorList>
            <person name="Gralka M."/>
        </authorList>
    </citation>
    <scope>NUCLEOTIDE SEQUENCE</scope>
    <source>
        <strain evidence="2">E2R20</strain>
    </source>
</reference>
<sequence>MSSQKNINADVEAFLKKDSQWKDEFNYLRETIVNFDDLEETMKWMHPCYTINNKNVVLIHGFKEYVAVMFFKGALIEDSYNTLIQQTKNVQSARQLRFEKLEDIQSRKEEIIDYVKQAIDIEKAGKEVKLKKTEDYEVPDELQQQFDKMPELKEAFKQLTPGRQRQYLHHIGEAKRADTRQKRVDKYINHILEGKGMHDK</sequence>
<comment type="caution">
    <text evidence="2">The sequence shown here is derived from an EMBL/GenBank/DDBJ whole genome shotgun (WGS) entry which is preliminary data.</text>
</comment>
<accession>A0AAW7YKD2</accession>
<gene>
    <name evidence="2" type="ORF">Q4528_00520</name>
</gene>
<dbReference type="GeneID" id="72469483"/>
<dbReference type="InterPro" id="IPR016786">
    <property type="entry name" value="YdeI_bac"/>
</dbReference>
<evidence type="ECO:0000259" key="1">
    <source>
        <dbReference type="Pfam" id="PF08818"/>
    </source>
</evidence>
<dbReference type="Pfam" id="PF13376">
    <property type="entry name" value="OmdA"/>
    <property type="match status" value="1"/>
</dbReference>
<evidence type="ECO:0000313" key="3">
    <source>
        <dbReference type="Proteomes" id="UP001170310"/>
    </source>
</evidence>
<dbReference type="RefSeq" id="WP_017637567.1">
    <property type="nucleotide sequence ID" value="NZ_JAUOQO010000001.1"/>
</dbReference>
<dbReference type="SUPFAM" id="SSF159888">
    <property type="entry name" value="YdhG-like"/>
    <property type="match status" value="1"/>
</dbReference>
<evidence type="ECO:0000313" key="2">
    <source>
        <dbReference type="EMBL" id="MDO6572635.1"/>
    </source>
</evidence>
<keyword evidence="3" id="KW-1185">Reference proteome</keyword>
<dbReference type="EMBL" id="JAUOQO010000001">
    <property type="protein sequence ID" value="MDO6572635.1"/>
    <property type="molecule type" value="Genomic_DNA"/>
</dbReference>
<name>A0AAW7YKD2_9STAP</name>
<proteinExistence type="predicted"/>